<gene>
    <name evidence="2" type="ORF">WJX73_001838</name>
</gene>
<keyword evidence="1" id="KW-0812">Transmembrane</keyword>
<protein>
    <submittedName>
        <fullName evidence="2">Uncharacterized protein</fullName>
    </submittedName>
</protein>
<dbReference type="Proteomes" id="UP001465755">
    <property type="component" value="Unassembled WGS sequence"/>
</dbReference>
<keyword evidence="3" id="KW-1185">Reference proteome</keyword>
<keyword evidence="1" id="KW-0472">Membrane</keyword>
<accession>A0AAW1PHU9</accession>
<evidence type="ECO:0000256" key="1">
    <source>
        <dbReference type="SAM" id="Phobius"/>
    </source>
</evidence>
<organism evidence="2 3">
    <name type="scientific">Symbiochloris irregularis</name>
    <dbReference type="NCBI Taxonomy" id="706552"/>
    <lineage>
        <taxon>Eukaryota</taxon>
        <taxon>Viridiplantae</taxon>
        <taxon>Chlorophyta</taxon>
        <taxon>core chlorophytes</taxon>
        <taxon>Trebouxiophyceae</taxon>
        <taxon>Trebouxiales</taxon>
        <taxon>Trebouxiaceae</taxon>
        <taxon>Symbiochloris</taxon>
    </lineage>
</organism>
<feature type="transmembrane region" description="Helical" evidence="1">
    <location>
        <begin position="98"/>
        <end position="119"/>
    </location>
</feature>
<dbReference type="EMBL" id="JALJOQ010000020">
    <property type="protein sequence ID" value="KAK9809400.1"/>
    <property type="molecule type" value="Genomic_DNA"/>
</dbReference>
<name>A0AAW1PHU9_9CHLO</name>
<keyword evidence="1" id="KW-1133">Transmembrane helix</keyword>
<proteinExistence type="predicted"/>
<dbReference type="AlphaFoldDB" id="A0AAW1PHU9"/>
<sequence>MAFSVLAVSVNELPGLHRSDLCKCPCFNVSSGAVLALDRRSQPIRAFGSHGSFEAMERLLGRSEPFGKLKQDLSRDLRRTASQQQSAWRSSHGKNWRFWTYAWWISLAVVMLAPAAITWTCDLRSAWVNLGGTIDELVHFPDQHRIAVPREELSETSMRHLDTSIVEWQNAMALLYRWTLDNTPVDDVSDSTLDIEYRASQIVNGAVLVREARIAVALRIKALNDALQAALRAFWVSHMEFALLPMASKPVTLGQQQLCMQKLDMVFDAWERIKLGQTMRIPFTASQYMTLSLSVIFSLIAATTVRCLESVVGGFYPQLPR</sequence>
<evidence type="ECO:0000313" key="3">
    <source>
        <dbReference type="Proteomes" id="UP001465755"/>
    </source>
</evidence>
<evidence type="ECO:0000313" key="2">
    <source>
        <dbReference type="EMBL" id="KAK9809400.1"/>
    </source>
</evidence>
<comment type="caution">
    <text evidence="2">The sequence shown here is derived from an EMBL/GenBank/DDBJ whole genome shotgun (WGS) entry which is preliminary data.</text>
</comment>
<reference evidence="2 3" key="1">
    <citation type="journal article" date="2024" name="Nat. Commun.">
        <title>Phylogenomics reveals the evolutionary origins of lichenization in chlorophyte algae.</title>
        <authorList>
            <person name="Puginier C."/>
            <person name="Libourel C."/>
            <person name="Otte J."/>
            <person name="Skaloud P."/>
            <person name="Haon M."/>
            <person name="Grisel S."/>
            <person name="Petersen M."/>
            <person name="Berrin J.G."/>
            <person name="Delaux P.M."/>
            <person name="Dal Grande F."/>
            <person name="Keller J."/>
        </authorList>
    </citation>
    <scope>NUCLEOTIDE SEQUENCE [LARGE SCALE GENOMIC DNA]</scope>
    <source>
        <strain evidence="2 3">SAG 2036</strain>
    </source>
</reference>